<name>A0ABT3SSQ5_9GAMM</name>
<dbReference type="EMBL" id="SHNP01000001">
    <property type="protein sequence ID" value="MCX2972904.1"/>
    <property type="molecule type" value="Genomic_DNA"/>
</dbReference>
<evidence type="ECO:0000313" key="7">
    <source>
        <dbReference type="EMBL" id="MCX2972904.1"/>
    </source>
</evidence>
<gene>
    <name evidence="7" type="ORF">EYC87_04800</name>
</gene>
<keyword evidence="4 6" id="KW-1133">Transmembrane helix</keyword>
<proteinExistence type="predicted"/>
<feature type="transmembrane region" description="Helical" evidence="6">
    <location>
        <begin position="12"/>
        <end position="31"/>
    </location>
</feature>
<evidence type="ECO:0000256" key="1">
    <source>
        <dbReference type="ARBA" id="ARBA00004651"/>
    </source>
</evidence>
<accession>A0ABT3SSQ5</accession>
<keyword evidence="8" id="KW-1185">Reference proteome</keyword>
<keyword evidence="5 6" id="KW-0472">Membrane</keyword>
<dbReference type="Pfam" id="PF03626">
    <property type="entry name" value="COX4_pro"/>
    <property type="match status" value="1"/>
</dbReference>
<protein>
    <submittedName>
        <fullName evidence="7">Cytochrome C oxidase subunit IV</fullName>
    </submittedName>
</protein>
<comment type="subcellular location">
    <subcellularLocation>
        <location evidence="1">Cell membrane</location>
        <topology evidence="1">Multi-pass membrane protein</topology>
    </subcellularLocation>
</comment>
<dbReference type="Proteomes" id="UP001143307">
    <property type="component" value="Unassembled WGS sequence"/>
</dbReference>
<evidence type="ECO:0000313" key="8">
    <source>
        <dbReference type="Proteomes" id="UP001143307"/>
    </source>
</evidence>
<keyword evidence="3 6" id="KW-0812">Transmembrane</keyword>
<organism evidence="7 8">
    <name type="scientific">Candidatus Seongchinamella marina</name>
    <dbReference type="NCBI Taxonomy" id="2518990"/>
    <lineage>
        <taxon>Bacteria</taxon>
        <taxon>Pseudomonadati</taxon>
        <taxon>Pseudomonadota</taxon>
        <taxon>Gammaproteobacteria</taxon>
        <taxon>Cellvibrionales</taxon>
        <taxon>Halieaceae</taxon>
        <taxon>Seongchinamella</taxon>
    </lineage>
</organism>
<keyword evidence="2" id="KW-1003">Cell membrane</keyword>
<dbReference type="InterPro" id="IPR005171">
    <property type="entry name" value="Cyt_c_oxidase_su4_prok"/>
</dbReference>
<dbReference type="RefSeq" id="WP_040541473.1">
    <property type="nucleotide sequence ID" value="NZ_SHNP01000001.1"/>
</dbReference>
<reference evidence="7" key="1">
    <citation type="submission" date="2019-02" db="EMBL/GenBank/DDBJ databases">
        <authorList>
            <person name="Li S.-H."/>
        </authorList>
    </citation>
    <scope>NUCLEOTIDE SEQUENCE</scope>
    <source>
        <strain evidence="7">IMCC8485</strain>
    </source>
</reference>
<feature type="transmembrane region" description="Helical" evidence="6">
    <location>
        <begin position="43"/>
        <end position="61"/>
    </location>
</feature>
<feature type="transmembrane region" description="Helical" evidence="6">
    <location>
        <begin position="73"/>
        <end position="91"/>
    </location>
</feature>
<evidence type="ECO:0000256" key="4">
    <source>
        <dbReference type="ARBA" id="ARBA00022989"/>
    </source>
</evidence>
<evidence type="ECO:0000256" key="2">
    <source>
        <dbReference type="ARBA" id="ARBA00022475"/>
    </source>
</evidence>
<evidence type="ECO:0000256" key="6">
    <source>
        <dbReference type="SAM" id="Phobius"/>
    </source>
</evidence>
<comment type="caution">
    <text evidence="7">The sequence shown here is derived from an EMBL/GenBank/DDBJ whole genome shotgun (WGS) entry which is preliminary data.</text>
</comment>
<evidence type="ECO:0000256" key="3">
    <source>
        <dbReference type="ARBA" id="ARBA00022692"/>
    </source>
</evidence>
<sequence>MNDTTAGQQHPIGIYLKVWILLFVLSTLSYLVDWFQVQGYLRWTLILIFMFLKAGFIISIFMHLSWERLSLKYTLGLPIIAIGVLITLMTIEGDYTYLTRFTYFDR</sequence>
<evidence type="ECO:0000256" key="5">
    <source>
        <dbReference type="ARBA" id="ARBA00023136"/>
    </source>
</evidence>